<dbReference type="GO" id="GO:0016620">
    <property type="term" value="F:oxidoreductase activity, acting on the aldehyde or oxo group of donors, NAD or NADP as acceptor"/>
    <property type="evidence" value="ECO:0007669"/>
    <property type="project" value="InterPro"/>
</dbReference>
<dbReference type="EC" id="1.1.1.257" evidence="6"/>
<evidence type="ECO:0000256" key="5">
    <source>
        <dbReference type="ARBA" id="ARBA00056807"/>
    </source>
</evidence>
<name>A0A076PK58_COMTE</name>
<evidence type="ECO:0000256" key="3">
    <source>
        <dbReference type="ARBA" id="ARBA00023002"/>
    </source>
</evidence>
<dbReference type="RefSeq" id="WP_043371825.1">
    <property type="nucleotide sequence ID" value="NZ_CP006704.1"/>
</dbReference>
<protein>
    <recommendedName>
        <fullName evidence="6">4-(hydroxymethyl)benzenesulfonate dehydrogenase</fullName>
        <ecNumber evidence="6">1.1.1.257</ecNumber>
    </recommendedName>
    <alternativeName>
        <fullName evidence="7">Toluenesulfonate aldehyde dehydrogenase TsaD</fullName>
    </alternativeName>
</protein>
<comment type="function">
    <text evidence="5">Involved in the toluene-4-sulfonate degradation pathway. Does not discriminate between the sulfonate and the carboxyl substituents and can also be involved in the p-toluenecarboxylate degradation pathway.</text>
</comment>
<dbReference type="InterPro" id="IPR029510">
    <property type="entry name" value="Ald_DH_CS_GLU"/>
</dbReference>
<dbReference type="Proteomes" id="UP000028782">
    <property type="component" value="Chromosome"/>
</dbReference>
<evidence type="ECO:0000256" key="8">
    <source>
        <dbReference type="PROSITE-ProRule" id="PRU10007"/>
    </source>
</evidence>
<dbReference type="PROSITE" id="PS00070">
    <property type="entry name" value="ALDEHYDE_DEHYDR_CYS"/>
    <property type="match status" value="1"/>
</dbReference>
<dbReference type="InterPro" id="IPR016160">
    <property type="entry name" value="Ald_DH_CS_CYS"/>
</dbReference>
<dbReference type="AlphaFoldDB" id="A0A076PK58"/>
<evidence type="ECO:0000256" key="1">
    <source>
        <dbReference type="ARBA" id="ARBA00009986"/>
    </source>
</evidence>
<dbReference type="SUPFAM" id="SSF53720">
    <property type="entry name" value="ALDH-like"/>
    <property type="match status" value="1"/>
</dbReference>
<feature type="domain" description="Aldehyde dehydrogenase" evidence="10">
    <location>
        <begin position="18"/>
        <end position="473"/>
    </location>
</feature>
<dbReference type="FunFam" id="3.40.309.10:FF:000001">
    <property type="entry name" value="Mitochondrial aldehyde dehydrogenase 2"/>
    <property type="match status" value="1"/>
</dbReference>
<evidence type="ECO:0000313" key="11">
    <source>
        <dbReference type="EMBL" id="AIJ46008.1"/>
    </source>
</evidence>
<comment type="similarity">
    <text evidence="1 9">Belongs to the aldehyde dehydrogenase family.</text>
</comment>
<accession>A0A076PK58</accession>
<proteinExistence type="inferred from homology"/>
<dbReference type="FunFam" id="3.40.605.10:FF:000007">
    <property type="entry name" value="NAD/NADP-dependent betaine aldehyde dehydrogenase"/>
    <property type="match status" value="1"/>
</dbReference>
<gene>
    <name evidence="11" type="ORF">O987_09405</name>
</gene>
<dbReference type="Gene3D" id="3.40.605.10">
    <property type="entry name" value="Aldehyde Dehydrogenase, Chain A, domain 1"/>
    <property type="match status" value="1"/>
</dbReference>
<dbReference type="EMBL" id="CP006704">
    <property type="protein sequence ID" value="AIJ46008.1"/>
    <property type="molecule type" value="Genomic_DNA"/>
</dbReference>
<evidence type="ECO:0000313" key="12">
    <source>
        <dbReference type="Proteomes" id="UP000028782"/>
    </source>
</evidence>
<dbReference type="InterPro" id="IPR016161">
    <property type="entry name" value="Ald_DH/histidinol_DH"/>
</dbReference>
<sequence>MNQHDLLINGEWTRGASYASDINPSNLEDAIAVYAQGGAADVDIAVAAATQAFPAWAASNIQVRSDALDKIGNELLARKEELGTLLSREEGKTKAEGVSEVTRAAQIFKFFAGECLRLSGEVLPSVRPGVGIEITREPVGVVGLITPWNFPMAIPAWKIAPALAFGNCVVLKPAELVPASAWALADIIHRSGVPAGVFNLVMGRGSVIGSALVEHPAIHAISFTGSAGVGRHIAAQCVATHKKVQLELGGKNPQVVLDDADLGQAVELCVQSSFYSTGQRCTASSRLIVTDGIYPRFIEAMKARMAHIRIGDALDPGTDIGPVSSLSQLEQNLAYVEIGKSEGATLATGGERLKRDNDGYYMSPALFSESSSEMRINNEEIFGPVASVIRVKNYEEALATANDTAFGLSAGIATTSLKHATHFKRHSQAGMVMVNLPTAGVDYHVPFGGRKGSSYGPREQGRYSQEFFTVVKTSYTCA</sequence>
<dbReference type="KEGG" id="ctes:O987_09405"/>
<dbReference type="Pfam" id="PF00171">
    <property type="entry name" value="Aldedh"/>
    <property type="match status" value="1"/>
</dbReference>
<keyword evidence="3 9" id="KW-0560">Oxidoreductase</keyword>
<dbReference type="InterPro" id="IPR016162">
    <property type="entry name" value="Ald_DH_N"/>
</dbReference>
<dbReference type="GO" id="GO:0018462">
    <property type="term" value="F:4-(hydroxymethyl)benzenesulfonate dehydrogenase activity"/>
    <property type="evidence" value="ECO:0007669"/>
    <property type="project" value="UniProtKB-EC"/>
</dbReference>
<dbReference type="HOGENOM" id="CLU_005391_1_0_4"/>
<reference evidence="11 12" key="1">
    <citation type="journal article" date="2014" name="Genome Announc.">
        <title>Complete Genome Sequence of Polychlorinated Biphenyl Degrader Comamonas testosteroni TK102 (NBRC 109938).</title>
        <authorList>
            <person name="Fukuda K."/>
            <person name="Hosoyama A."/>
            <person name="Tsuchikane K."/>
            <person name="Ohji S."/>
            <person name="Yamazoe A."/>
            <person name="Fujita N."/>
            <person name="Shintani M."/>
            <person name="Kimbara K."/>
        </authorList>
    </citation>
    <scope>NUCLEOTIDE SEQUENCE [LARGE SCALE GENOMIC DNA]</scope>
    <source>
        <strain evidence="11">TK102</strain>
    </source>
</reference>
<evidence type="ECO:0000256" key="9">
    <source>
        <dbReference type="RuleBase" id="RU003345"/>
    </source>
</evidence>
<dbReference type="Gene3D" id="3.40.309.10">
    <property type="entry name" value="Aldehyde Dehydrogenase, Chain A, domain 2"/>
    <property type="match status" value="1"/>
</dbReference>
<evidence type="ECO:0000256" key="6">
    <source>
        <dbReference type="ARBA" id="ARBA00066857"/>
    </source>
</evidence>
<evidence type="ECO:0000256" key="4">
    <source>
        <dbReference type="ARBA" id="ARBA00051407"/>
    </source>
</evidence>
<comment type="subunit">
    <text evidence="2">Homodimer.</text>
</comment>
<evidence type="ECO:0000256" key="2">
    <source>
        <dbReference type="ARBA" id="ARBA00011738"/>
    </source>
</evidence>
<comment type="catalytic activity">
    <reaction evidence="4">
        <text>4-(hydroxymethyl)benzenesulfonate + NAD(+) = 4-formylbenzenesulfonate + NADH + H(+)</text>
        <dbReference type="Rhea" id="RHEA:24412"/>
        <dbReference type="ChEBI" id="CHEBI:11944"/>
        <dbReference type="ChEBI" id="CHEBI:11987"/>
        <dbReference type="ChEBI" id="CHEBI:15378"/>
        <dbReference type="ChEBI" id="CHEBI:57540"/>
        <dbReference type="ChEBI" id="CHEBI:57945"/>
        <dbReference type="EC" id="1.1.1.257"/>
    </reaction>
</comment>
<evidence type="ECO:0000259" key="10">
    <source>
        <dbReference type="Pfam" id="PF00171"/>
    </source>
</evidence>
<feature type="active site" evidence="8">
    <location>
        <position position="247"/>
    </location>
</feature>
<dbReference type="PANTHER" id="PTHR11699">
    <property type="entry name" value="ALDEHYDE DEHYDROGENASE-RELATED"/>
    <property type="match status" value="1"/>
</dbReference>
<dbReference type="PROSITE" id="PS00687">
    <property type="entry name" value="ALDEHYDE_DEHYDR_GLU"/>
    <property type="match status" value="1"/>
</dbReference>
<dbReference type="CDD" id="cd07097">
    <property type="entry name" value="ALDH_KGSADH-YcbD"/>
    <property type="match status" value="1"/>
</dbReference>
<organism evidence="11 12">
    <name type="scientific">Comamonas testosteroni TK102</name>
    <dbReference type="NCBI Taxonomy" id="1392005"/>
    <lineage>
        <taxon>Bacteria</taxon>
        <taxon>Pseudomonadati</taxon>
        <taxon>Pseudomonadota</taxon>
        <taxon>Betaproteobacteria</taxon>
        <taxon>Burkholderiales</taxon>
        <taxon>Comamonadaceae</taxon>
        <taxon>Comamonas</taxon>
    </lineage>
</organism>
<dbReference type="InterPro" id="IPR016163">
    <property type="entry name" value="Ald_DH_C"/>
</dbReference>
<dbReference type="InterPro" id="IPR015590">
    <property type="entry name" value="Aldehyde_DH_dom"/>
</dbReference>
<evidence type="ECO:0000256" key="7">
    <source>
        <dbReference type="ARBA" id="ARBA00079883"/>
    </source>
</evidence>